<dbReference type="InterPro" id="IPR007867">
    <property type="entry name" value="GMC_OxRtase_C"/>
</dbReference>
<keyword evidence="6" id="KW-0325">Glycoprotein</keyword>
<evidence type="ECO:0000256" key="6">
    <source>
        <dbReference type="ARBA" id="ARBA00023180"/>
    </source>
</evidence>
<feature type="active site" description="Proton acceptor" evidence="7">
    <location>
        <position position="595"/>
    </location>
</feature>
<name>A0A9W9NN27_PENCI</name>
<keyword evidence="14" id="KW-1185">Reference proteome</keyword>
<evidence type="ECO:0000256" key="4">
    <source>
        <dbReference type="ARBA" id="ARBA00022490"/>
    </source>
</evidence>
<feature type="binding site" evidence="8">
    <location>
        <begin position="596"/>
        <end position="597"/>
    </location>
    <ligand>
        <name>FAD</name>
        <dbReference type="ChEBI" id="CHEBI:57692"/>
    </ligand>
</feature>
<sequence length="615" mass="68696">MALSSLIRLTACLVFVGFIGLTKCPDECRYRSSFRPWPTWDPTFDYIVVGGGTAGITIGSRLAQNGFTVAVVEAGDYYEITHPTSRVPGSASIGIGADVKTATNIDWKFVAREVPGAHGRDIHYARGKCVGGSSAVNYMIYHRPCRGAMDKWAEEVNDPSYRFDNVLPFYQRTPKFTPPDPQSGNINTPYNKSAFSVLGSPLHVSFPRYALPFSRWVNKALTAMGIPEAQDFNSGTLIGHQFCTMTIRPFDETRSSSEAAFLLYDNHVEKMTIYQNTLVKKILFDREKRAIGVQASRWWDFDIRAKREVIISAGAFQSPQLLIVSGIGPSSTLQEHKIPIVEDLPGVGQNMWDHVFFGPSYQVNVDTFTMLAQSPFWFAAQLVSYTWFHTGMLTNPSADYLAFENIPFPWRPSFSNEAKKALAWFPDDWPEVKYLAASAYVGNFSDPYAQQPEWPNQYGTIIGVLVAPTSRGNVTIRSAEMSHLPIINPNWLATEEDQKLAISAYRRIRDTFQHPSMKDVLVGQEYFPGLKHQSDADLLGIIKKTLMTIFHASCTCKMGTRDDPTAVVDNRARVFGVTNLRVVDASAFPFLPPGHPQSTVYMLAEKIADDIIKNS</sequence>
<dbReference type="PANTHER" id="PTHR11552:SF138">
    <property type="entry name" value="DEHYDROGENASE PKFF-RELATED"/>
    <property type="match status" value="1"/>
</dbReference>
<evidence type="ECO:0000256" key="10">
    <source>
        <dbReference type="SAM" id="SignalP"/>
    </source>
</evidence>
<dbReference type="InterPro" id="IPR012132">
    <property type="entry name" value="GMC_OxRdtase"/>
</dbReference>
<reference evidence="13" key="1">
    <citation type="submission" date="2022-11" db="EMBL/GenBank/DDBJ databases">
        <authorList>
            <person name="Petersen C."/>
        </authorList>
    </citation>
    <scope>NUCLEOTIDE SEQUENCE</scope>
    <source>
        <strain evidence="13">IBT 23319</strain>
    </source>
</reference>
<keyword evidence="10" id="KW-0732">Signal</keyword>
<keyword evidence="9" id="KW-0285">Flavoprotein</keyword>
<dbReference type="Pfam" id="PF00732">
    <property type="entry name" value="GMC_oxred_N"/>
    <property type="match status" value="1"/>
</dbReference>
<dbReference type="SUPFAM" id="SSF51905">
    <property type="entry name" value="FAD/NAD(P)-binding domain"/>
    <property type="match status" value="1"/>
</dbReference>
<evidence type="ECO:0000256" key="7">
    <source>
        <dbReference type="PIRSR" id="PIRSR000137-1"/>
    </source>
</evidence>
<dbReference type="PROSITE" id="PS00623">
    <property type="entry name" value="GMC_OXRED_1"/>
    <property type="match status" value="1"/>
</dbReference>
<evidence type="ECO:0000256" key="8">
    <source>
        <dbReference type="PIRSR" id="PIRSR000137-2"/>
    </source>
</evidence>
<evidence type="ECO:0000313" key="13">
    <source>
        <dbReference type="EMBL" id="KAJ5223021.1"/>
    </source>
</evidence>
<dbReference type="Pfam" id="PF05199">
    <property type="entry name" value="GMC_oxred_C"/>
    <property type="match status" value="1"/>
</dbReference>
<evidence type="ECO:0000259" key="11">
    <source>
        <dbReference type="PROSITE" id="PS00623"/>
    </source>
</evidence>
<keyword evidence="8 9" id="KW-0274">FAD</keyword>
<gene>
    <name evidence="13" type="ORF">N7469_009261</name>
</gene>
<keyword evidence="4" id="KW-0963">Cytoplasm</keyword>
<feature type="chain" id="PRO_5040784536" evidence="10">
    <location>
        <begin position="25"/>
        <end position="615"/>
    </location>
</feature>
<feature type="active site" description="Proton donor" evidence="7">
    <location>
        <position position="551"/>
    </location>
</feature>
<keyword evidence="5" id="KW-0134">Cell wall</keyword>
<dbReference type="AlphaFoldDB" id="A0A9W9NN27"/>
<dbReference type="PROSITE" id="PS00624">
    <property type="entry name" value="GMC_OXRED_2"/>
    <property type="match status" value="1"/>
</dbReference>
<dbReference type="Proteomes" id="UP001147733">
    <property type="component" value="Unassembled WGS sequence"/>
</dbReference>
<keyword evidence="5" id="KW-0964">Secreted</keyword>
<evidence type="ECO:0000256" key="2">
    <source>
        <dbReference type="ARBA" id="ARBA00004496"/>
    </source>
</evidence>
<dbReference type="PANTHER" id="PTHR11552">
    <property type="entry name" value="GLUCOSE-METHANOL-CHOLINE GMC OXIDOREDUCTASE"/>
    <property type="match status" value="1"/>
</dbReference>
<dbReference type="GO" id="GO:0005737">
    <property type="term" value="C:cytoplasm"/>
    <property type="evidence" value="ECO:0007669"/>
    <property type="project" value="UniProtKB-SubCell"/>
</dbReference>
<feature type="signal peptide" evidence="10">
    <location>
        <begin position="1"/>
        <end position="24"/>
    </location>
</feature>
<dbReference type="OrthoDB" id="269227at2759"/>
<dbReference type="RefSeq" id="XP_056497944.1">
    <property type="nucleotide sequence ID" value="XM_056648179.1"/>
</dbReference>
<comment type="similarity">
    <text evidence="3 9">Belongs to the GMC oxidoreductase family.</text>
</comment>
<evidence type="ECO:0000256" key="3">
    <source>
        <dbReference type="ARBA" id="ARBA00010790"/>
    </source>
</evidence>
<dbReference type="GO" id="GO:0050660">
    <property type="term" value="F:flavin adenine dinucleotide binding"/>
    <property type="evidence" value="ECO:0007669"/>
    <property type="project" value="InterPro"/>
</dbReference>
<dbReference type="InterPro" id="IPR036188">
    <property type="entry name" value="FAD/NAD-bd_sf"/>
</dbReference>
<proteinExistence type="inferred from homology"/>
<dbReference type="Gene3D" id="3.30.560.10">
    <property type="entry name" value="Glucose Oxidase, domain 3"/>
    <property type="match status" value="1"/>
</dbReference>
<dbReference type="SUPFAM" id="SSF54373">
    <property type="entry name" value="FAD-linked reductases, C-terminal domain"/>
    <property type="match status" value="1"/>
</dbReference>
<feature type="domain" description="Glucose-methanol-choline oxidoreductase N-terminal" evidence="11">
    <location>
        <begin position="127"/>
        <end position="150"/>
    </location>
</feature>
<comment type="caution">
    <text evidence="13">The sequence shown here is derived from an EMBL/GenBank/DDBJ whole genome shotgun (WGS) entry which is preliminary data.</text>
</comment>
<comment type="subcellular location">
    <subcellularLocation>
        <location evidence="2">Cytoplasm</location>
    </subcellularLocation>
    <subcellularLocation>
        <location evidence="1">Secreted</location>
        <location evidence="1">Cell wall</location>
    </subcellularLocation>
</comment>
<evidence type="ECO:0000256" key="9">
    <source>
        <dbReference type="RuleBase" id="RU003968"/>
    </source>
</evidence>
<protein>
    <submittedName>
        <fullName evidence="13">Dehydrogenase patE</fullName>
    </submittedName>
</protein>
<comment type="cofactor">
    <cofactor evidence="8">
        <name>FAD</name>
        <dbReference type="ChEBI" id="CHEBI:57692"/>
    </cofactor>
</comment>
<evidence type="ECO:0000313" key="14">
    <source>
        <dbReference type="Proteomes" id="UP001147733"/>
    </source>
</evidence>
<reference evidence="13" key="2">
    <citation type="journal article" date="2023" name="IMA Fungus">
        <title>Comparative genomic study of the Penicillium genus elucidates a diverse pangenome and 15 lateral gene transfer events.</title>
        <authorList>
            <person name="Petersen C."/>
            <person name="Sorensen T."/>
            <person name="Nielsen M.R."/>
            <person name="Sondergaard T.E."/>
            <person name="Sorensen J.L."/>
            <person name="Fitzpatrick D.A."/>
            <person name="Frisvad J.C."/>
            <person name="Nielsen K.L."/>
        </authorList>
    </citation>
    <scope>NUCLEOTIDE SEQUENCE</scope>
    <source>
        <strain evidence="13">IBT 23319</strain>
    </source>
</reference>
<evidence type="ECO:0000256" key="5">
    <source>
        <dbReference type="ARBA" id="ARBA00022512"/>
    </source>
</evidence>
<dbReference type="PIRSF" id="PIRSF000137">
    <property type="entry name" value="Alcohol_oxidase"/>
    <property type="match status" value="1"/>
</dbReference>
<organism evidence="13 14">
    <name type="scientific">Penicillium citrinum</name>
    <dbReference type="NCBI Taxonomy" id="5077"/>
    <lineage>
        <taxon>Eukaryota</taxon>
        <taxon>Fungi</taxon>
        <taxon>Dikarya</taxon>
        <taxon>Ascomycota</taxon>
        <taxon>Pezizomycotina</taxon>
        <taxon>Eurotiomycetes</taxon>
        <taxon>Eurotiomycetidae</taxon>
        <taxon>Eurotiales</taxon>
        <taxon>Aspergillaceae</taxon>
        <taxon>Penicillium</taxon>
    </lineage>
</organism>
<feature type="domain" description="Glucose-methanol-choline oxidoreductase N-terminal" evidence="12">
    <location>
        <begin position="314"/>
        <end position="328"/>
    </location>
</feature>
<dbReference type="InterPro" id="IPR000172">
    <property type="entry name" value="GMC_OxRdtase_N"/>
</dbReference>
<evidence type="ECO:0000259" key="12">
    <source>
        <dbReference type="PROSITE" id="PS00624"/>
    </source>
</evidence>
<evidence type="ECO:0000256" key="1">
    <source>
        <dbReference type="ARBA" id="ARBA00004191"/>
    </source>
</evidence>
<dbReference type="GO" id="GO:0016614">
    <property type="term" value="F:oxidoreductase activity, acting on CH-OH group of donors"/>
    <property type="evidence" value="ECO:0007669"/>
    <property type="project" value="InterPro"/>
</dbReference>
<feature type="binding site" evidence="8">
    <location>
        <position position="279"/>
    </location>
    <ligand>
        <name>FAD</name>
        <dbReference type="ChEBI" id="CHEBI:57692"/>
    </ligand>
</feature>
<dbReference type="GeneID" id="81387346"/>
<accession>A0A9W9NN27</accession>
<dbReference type="GO" id="GO:0044550">
    <property type="term" value="P:secondary metabolite biosynthetic process"/>
    <property type="evidence" value="ECO:0007669"/>
    <property type="project" value="TreeGrafter"/>
</dbReference>
<dbReference type="Gene3D" id="3.50.50.60">
    <property type="entry name" value="FAD/NAD(P)-binding domain"/>
    <property type="match status" value="1"/>
</dbReference>
<dbReference type="EMBL" id="JAPQKT010000008">
    <property type="protein sequence ID" value="KAJ5223021.1"/>
    <property type="molecule type" value="Genomic_DNA"/>
</dbReference>